<dbReference type="GO" id="GO:0030154">
    <property type="term" value="P:cell differentiation"/>
    <property type="evidence" value="ECO:0007669"/>
    <property type="project" value="TreeGrafter"/>
</dbReference>
<feature type="compositionally biased region" description="Low complexity" evidence="4">
    <location>
        <begin position="143"/>
        <end position="164"/>
    </location>
</feature>
<dbReference type="InterPro" id="IPR046328">
    <property type="entry name" value="ETS_fam"/>
</dbReference>
<dbReference type="OrthoDB" id="10067219at2759"/>
<dbReference type="SUPFAM" id="SSF46785">
    <property type="entry name" value="Winged helix' DNA-binding domain"/>
    <property type="match status" value="1"/>
</dbReference>
<keyword evidence="2 3" id="KW-0238">DNA-binding</keyword>
<organism evidence="6 7">
    <name type="scientific">Salarias fasciatus</name>
    <name type="common">Jewelled blenny</name>
    <name type="synonym">Blennius fasciatus</name>
    <dbReference type="NCBI Taxonomy" id="181472"/>
    <lineage>
        <taxon>Eukaryota</taxon>
        <taxon>Metazoa</taxon>
        <taxon>Chordata</taxon>
        <taxon>Craniata</taxon>
        <taxon>Vertebrata</taxon>
        <taxon>Euteleostomi</taxon>
        <taxon>Actinopterygii</taxon>
        <taxon>Neopterygii</taxon>
        <taxon>Teleostei</taxon>
        <taxon>Neoteleostei</taxon>
        <taxon>Acanthomorphata</taxon>
        <taxon>Ovalentaria</taxon>
        <taxon>Blenniimorphae</taxon>
        <taxon>Blenniiformes</taxon>
        <taxon>Blennioidei</taxon>
        <taxon>Blenniidae</taxon>
        <taxon>Salariinae</taxon>
        <taxon>Salarias</taxon>
    </lineage>
</organism>
<dbReference type="SMART" id="SM00413">
    <property type="entry name" value="ETS"/>
    <property type="match status" value="1"/>
</dbReference>
<evidence type="ECO:0000256" key="2">
    <source>
        <dbReference type="ARBA" id="ARBA00023125"/>
    </source>
</evidence>
<dbReference type="AlphaFoldDB" id="A0A672I017"/>
<comment type="similarity">
    <text evidence="1 3">Belongs to the ETS family.</text>
</comment>
<evidence type="ECO:0000256" key="4">
    <source>
        <dbReference type="SAM" id="MobiDB-lite"/>
    </source>
</evidence>
<dbReference type="InParanoid" id="A0A672I017"/>
<dbReference type="FunFam" id="1.10.10.10:FF:000347">
    <property type="entry name" value="Ets variant 2"/>
    <property type="match status" value="1"/>
</dbReference>
<evidence type="ECO:0000256" key="3">
    <source>
        <dbReference type="RuleBase" id="RU004019"/>
    </source>
</evidence>
<dbReference type="OMA" id="RWGRCKN"/>
<sequence>MKMETCSSGFYSAPFRTQEVPLGLDLGLHEFPGEDPGLLLDWPGSGQQLVFAEPNKPSLQYDVKVSSSDGVLFNLDSFQDFSCWTSVPLDPTQTRYQDPLRSYRDPPQSYHDPLQSYPGGAFSPGLDGGLSPFPGGGGGGGSHALPGEPDQTYCSSSSSSSSSSFWHEAPPPSFSAPPPPPEPFCPRVAKRRTPALQRPEREAGGSGMSAYPGSGPIQLWQFLLELLLDASCHAFICWTGDGWEFKMSDPAEVARRWGRCKNKPKMNYEKLSRGLRYYYHKNIIHKTAGKRYVYRFVCDLQGMLGKTAREVLGGPGPAPGGEAEAERGGQTWTAP</sequence>
<keyword evidence="7" id="KW-1185">Reference proteome</keyword>
<dbReference type="InterPro" id="IPR036388">
    <property type="entry name" value="WH-like_DNA-bd_sf"/>
</dbReference>
<dbReference type="InterPro" id="IPR036390">
    <property type="entry name" value="WH_DNA-bd_sf"/>
</dbReference>
<evidence type="ECO:0000256" key="1">
    <source>
        <dbReference type="ARBA" id="ARBA00005562"/>
    </source>
</evidence>
<dbReference type="PROSITE" id="PS00345">
    <property type="entry name" value="ETS_DOMAIN_1"/>
    <property type="match status" value="1"/>
</dbReference>
<evidence type="ECO:0000313" key="6">
    <source>
        <dbReference type="Ensembl" id="ENSSFAP00005034582.1"/>
    </source>
</evidence>
<dbReference type="GO" id="GO:0000981">
    <property type="term" value="F:DNA-binding transcription factor activity, RNA polymerase II-specific"/>
    <property type="evidence" value="ECO:0007669"/>
    <property type="project" value="TreeGrafter"/>
</dbReference>
<feature type="region of interest" description="Disordered" evidence="4">
    <location>
        <begin position="311"/>
        <end position="335"/>
    </location>
</feature>
<dbReference type="Pfam" id="PF00178">
    <property type="entry name" value="Ets"/>
    <property type="match status" value="1"/>
</dbReference>
<dbReference type="PROSITE" id="PS00346">
    <property type="entry name" value="ETS_DOMAIN_2"/>
    <property type="match status" value="1"/>
</dbReference>
<dbReference type="PANTHER" id="PTHR11849">
    <property type="entry name" value="ETS"/>
    <property type="match status" value="1"/>
</dbReference>
<dbReference type="GO" id="GO:0005634">
    <property type="term" value="C:nucleus"/>
    <property type="evidence" value="ECO:0007669"/>
    <property type="project" value="UniProtKB-SubCell"/>
</dbReference>
<proteinExistence type="inferred from homology"/>
<reference evidence="6" key="2">
    <citation type="submission" date="2025-08" db="UniProtKB">
        <authorList>
            <consortium name="Ensembl"/>
        </authorList>
    </citation>
    <scope>IDENTIFICATION</scope>
</reference>
<dbReference type="PANTHER" id="PTHR11849:SF312">
    <property type="entry name" value="ETS VARIANT TRANSCRIPTION FACTOR 2"/>
    <property type="match status" value="1"/>
</dbReference>
<protein>
    <submittedName>
        <fullName evidence="6">ETS-like protein pointed</fullName>
    </submittedName>
</protein>
<dbReference type="InterPro" id="IPR000418">
    <property type="entry name" value="Ets_dom"/>
</dbReference>
<keyword evidence="3" id="KW-0539">Nucleus</keyword>
<dbReference type="PRINTS" id="PR00454">
    <property type="entry name" value="ETSDOMAIN"/>
</dbReference>
<name>A0A672I017_SALFA</name>
<dbReference type="PROSITE" id="PS50061">
    <property type="entry name" value="ETS_DOMAIN_3"/>
    <property type="match status" value="1"/>
</dbReference>
<feature type="compositionally biased region" description="Low complexity" evidence="4">
    <location>
        <begin position="123"/>
        <end position="133"/>
    </location>
</feature>
<gene>
    <name evidence="6" type="primary">etsrp</name>
</gene>
<dbReference type="GO" id="GO:0043565">
    <property type="term" value="F:sequence-specific DNA binding"/>
    <property type="evidence" value="ECO:0007669"/>
    <property type="project" value="InterPro"/>
</dbReference>
<dbReference type="Ensembl" id="ENSSFAT00005035883.1">
    <property type="protein sequence ID" value="ENSSFAP00005034582.1"/>
    <property type="gene ID" value="ENSSFAG00005017549.1"/>
</dbReference>
<dbReference type="Proteomes" id="UP000472267">
    <property type="component" value="Chromosome 11"/>
</dbReference>
<comment type="subcellular location">
    <subcellularLocation>
        <location evidence="3">Nucleus</location>
    </subcellularLocation>
</comment>
<feature type="domain" description="ETS" evidence="5">
    <location>
        <begin position="217"/>
        <end position="297"/>
    </location>
</feature>
<accession>A0A672I017</accession>
<evidence type="ECO:0000313" key="7">
    <source>
        <dbReference type="Proteomes" id="UP000472267"/>
    </source>
</evidence>
<dbReference type="Gene3D" id="1.10.10.10">
    <property type="entry name" value="Winged helix-like DNA-binding domain superfamily/Winged helix DNA-binding domain"/>
    <property type="match status" value="1"/>
</dbReference>
<reference evidence="6" key="1">
    <citation type="submission" date="2019-06" db="EMBL/GenBank/DDBJ databases">
        <authorList>
            <consortium name="Wellcome Sanger Institute Data Sharing"/>
        </authorList>
    </citation>
    <scope>NUCLEOTIDE SEQUENCE [LARGE SCALE GENOMIC DNA]</scope>
</reference>
<reference evidence="6" key="3">
    <citation type="submission" date="2025-09" db="UniProtKB">
        <authorList>
            <consortium name="Ensembl"/>
        </authorList>
    </citation>
    <scope>IDENTIFICATION</scope>
</reference>
<feature type="region of interest" description="Disordered" evidence="4">
    <location>
        <begin position="94"/>
        <end position="187"/>
    </location>
</feature>
<evidence type="ECO:0000259" key="5">
    <source>
        <dbReference type="PROSITE" id="PS50061"/>
    </source>
</evidence>
<feature type="compositionally biased region" description="Pro residues" evidence="4">
    <location>
        <begin position="169"/>
        <end position="184"/>
    </location>
</feature>